<name>D6PLA1_9ZZZZ</name>
<evidence type="ECO:0000313" key="1">
    <source>
        <dbReference type="EMBL" id="ADD96502.1"/>
    </source>
</evidence>
<accession>D6PLA1</accession>
<protein>
    <submittedName>
        <fullName evidence="1">Uncharacterized protein</fullName>
    </submittedName>
</protein>
<proteinExistence type="predicted"/>
<sequence length="171" mass="19181">MAKKRGIGQIITDLEKKINSDYNALIQLTVEGLSTEENSPVDTGFFASSWKASVQKIRANDKREDHAPWSKIYQTRTPAGDQRVHTDKKPIGSQIKPRFAVPEFNYKRQPTVYIGNTAEYAGYALESPKVSNFIQGEMRSLVQETFGDKRPGRIFARTGSSSSVFGSYLKL</sequence>
<organism evidence="1">
    <name type="scientific">uncultured organism MedDCM-OCT-S11-C223</name>
    <dbReference type="NCBI Taxonomy" id="743656"/>
    <lineage>
        <taxon>unclassified sequences</taxon>
        <taxon>environmental samples</taxon>
    </lineage>
</organism>
<reference evidence="1" key="1">
    <citation type="journal article" date="2010" name="ISME J.">
        <title>Metagenome of the Mediterranean deep chlorophyll maximum studied by direct and fosmid library 454 pyrosequencing.</title>
        <authorList>
            <person name="Ghai R."/>
            <person name="Martin-Cuadrado A.B."/>
            <person name="Molto A.G."/>
            <person name="Heredia I.G."/>
            <person name="Cabrera R."/>
            <person name="Martin J."/>
            <person name="Verdu M."/>
            <person name="Deschamps P."/>
            <person name="Moreira D."/>
            <person name="Lopez-Garcia P."/>
            <person name="Mira A."/>
            <person name="Rodriguez-Valera F."/>
        </authorList>
    </citation>
    <scope>NUCLEOTIDE SEQUENCE</scope>
</reference>
<dbReference type="EMBL" id="GU943143">
    <property type="protein sequence ID" value="ADD96502.1"/>
    <property type="molecule type" value="Genomic_DNA"/>
</dbReference>
<dbReference type="AlphaFoldDB" id="D6PLA1"/>